<organism evidence="1 2">
    <name type="scientific">Parachlamydia acanthamoebae (strain UV7)</name>
    <dbReference type="NCBI Taxonomy" id="765952"/>
    <lineage>
        <taxon>Bacteria</taxon>
        <taxon>Pseudomonadati</taxon>
        <taxon>Chlamydiota</taxon>
        <taxon>Chlamydiia</taxon>
        <taxon>Parachlamydiales</taxon>
        <taxon>Parachlamydiaceae</taxon>
        <taxon>Parachlamydia</taxon>
    </lineage>
</organism>
<dbReference type="AlphaFoldDB" id="F8KX71"/>
<proteinExistence type="predicted"/>
<evidence type="ECO:0000313" key="1">
    <source>
        <dbReference type="EMBL" id="CCB85538.1"/>
    </source>
</evidence>
<dbReference type="EMBL" id="FR872580">
    <property type="protein sequence ID" value="CCB85538.1"/>
    <property type="molecule type" value="Genomic_DNA"/>
</dbReference>
<name>F8KX71_PARAV</name>
<sequence>MGIWIWLVASCVSMGICGNMFPMVDLNKLINIDSTWRYEILEFIQMRGRQRELFLEYIIGEFPVSVCRNMRKRVSKIYQGEDSRGFNVIKNILCIESDSRYYERRVFCKNNALFHSRV</sequence>
<protein>
    <submittedName>
        <fullName evidence="1">Uncharacterized protein</fullName>
    </submittedName>
</protein>
<dbReference type="HOGENOM" id="CLU_2070806_0_0_0"/>
<gene>
    <name evidence="1" type="ordered locus">PUV_05880</name>
</gene>
<dbReference type="KEGG" id="puv:PUV_05880"/>
<reference evidence="1 2" key="2">
    <citation type="journal article" date="2011" name="Mol. Biol. Evol.">
        <title>Unity in variety--the pan-genome of the Chlamydiae.</title>
        <authorList>
            <person name="Collingro A."/>
            <person name="Tischler P."/>
            <person name="Weinmaier T."/>
            <person name="Penz T."/>
            <person name="Heinz E."/>
            <person name="Brunham R.C."/>
            <person name="Read T.D."/>
            <person name="Bavoil P.M."/>
            <person name="Sachse K."/>
            <person name="Kahane S."/>
            <person name="Friedman M.G."/>
            <person name="Rattei T."/>
            <person name="Myers G.S."/>
            <person name="Horn M."/>
        </authorList>
    </citation>
    <scope>NUCLEOTIDE SEQUENCE [LARGE SCALE GENOMIC DNA]</scope>
    <source>
        <strain evidence="2">UV7</strain>
    </source>
</reference>
<keyword evidence="2" id="KW-1185">Reference proteome</keyword>
<reference key="1">
    <citation type="journal article" date="2011" name="Mol. Biol. Evol.">
        <title>Unity in variety -- the pan-genome of the Chlamydiae.</title>
        <authorList>
            <person name="Collingro A."/>
            <person name="Tischler P."/>
            <person name="Weinmaier T."/>
            <person name="Penz T."/>
            <person name="Heinz E."/>
            <person name="Brunham R.C."/>
            <person name="Read T.D."/>
            <person name="Bavoil P.M."/>
            <person name="Sachse K."/>
            <person name="Kahane S."/>
            <person name="Friedman M.G."/>
            <person name="Rattei T."/>
            <person name="Myers G.S.A."/>
            <person name="Horn M."/>
        </authorList>
    </citation>
    <scope>NUCLEOTIDE SEQUENCE</scope>
    <source>
        <strain>UV7</strain>
    </source>
</reference>
<accession>F8KX71</accession>
<evidence type="ECO:0000313" key="2">
    <source>
        <dbReference type="Proteomes" id="UP000000495"/>
    </source>
</evidence>
<dbReference type="Proteomes" id="UP000000495">
    <property type="component" value="Chromosome"/>
</dbReference>